<evidence type="ECO:0000313" key="2">
    <source>
        <dbReference type="Proteomes" id="UP000886501"/>
    </source>
</evidence>
<reference evidence="1" key="1">
    <citation type="submission" date="2019-10" db="EMBL/GenBank/DDBJ databases">
        <authorList>
            <consortium name="DOE Joint Genome Institute"/>
            <person name="Kuo A."/>
            <person name="Miyauchi S."/>
            <person name="Kiss E."/>
            <person name="Drula E."/>
            <person name="Kohler A."/>
            <person name="Sanchez-Garcia M."/>
            <person name="Andreopoulos B."/>
            <person name="Barry K.W."/>
            <person name="Bonito G."/>
            <person name="Buee M."/>
            <person name="Carver A."/>
            <person name="Chen C."/>
            <person name="Cichocki N."/>
            <person name="Clum A."/>
            <person name="Culley D."/>
            <person name="Crous P.W."/>
            <person name="Fauchery L."/>
            <person name="Girlanda M."/>
            <person name="Hayes R."/>
            <person name="Keri Z."/>
            <person name="Labutti K."/>
            <person name="Lipzen A."/>
            <person name="Lombard V."/>
            <person name="Magnuson J."/>
            <person name="Maillard F."/>
            <person name="Morin E."/>
            <person name="Murat C."/>
            <person name="Nolan M."/>
            <person name="Ohm R."/>
            <person name="Pangilinan J."/>
            <person name="Pereira M."/>
            <person name="Perotto S."/>
            <person name="Peter M."/>
            <person name="Riley R."/>
            <person name="Sitrit Y."/>
            <person name="Stielow B."/>
            <person name="Szollosi G."/>
            <person name="Zifcakova L."/>
            <person name="Stursova M."/>
            <person name="Spatafora J.W."/>
            <person name="Tedersoo L."/>
            <person name="Vaario L.-M."/>
            <person name="Yamada A."/>
            <person name="Yan M."/>
            <person name="Wang P."/>
            <person name="Xu J."/>
            <person name="Bruns T."/>
            <person name="Baldrian P."/>
            <person name="Vilgalys R."/>
            <person name="Henrissat B."/>
            <person name="Grigoriev I.V."/>
            <person name="Hibbett D."/>
            <person name="Nagy L.G."/>
            <person name="Martin F.M."/>
        </authorList>
    </citation>
    <scope>NUCLEOTIDE SEQUENCE</scope>
    <source>
        <strain evidence="1">P2</strain>
    </source>
</reference>
<protein>
    <submittedName>
        <fullName evidence="1">Uncharacterized protein</fullName>
    </submittedName>
</protein>
<dbReference type="Proteomes" id="UP000886501">
    <property type="component" value="Unassembled WGS sequence"/>
</dbReference>
<organism evidence="1 2">
    <name type="scientific">Thelephora ganbajun</name>
    <name type="common">Ganba fungus</name>
    <dbReference type="NCBI Taxonomy" id="370292"/>
    <lineage>
        <taxon>Eukaryota</taxon>
        <taxon>Fungi</taxon>
        <taxon>Dikarya</taxon>
        <taxon>Basidiomycota</taxon>
        <taxon>Agaricomycotina</taxon>
        <taxon>Agaricomycetes</taxon>
        <taxon>Thelephorales</taxon>
        <taxon>Thelephoraceae</taxon>
        <taxon>Thelephora</taxon>
    </lineage>
</organism>
<dbReference type="EMBL" id="MU118057">
    <property type="protein sequence ID" value="KAF9646465.1"/>
    <property type="molecule type" value="Genomic_DNA"/>
</dbReference>
<reference evidence="1" key="2">
    <citation type="journal article" date="2020" name="Nat. Commun.">
        <title>Large-scale genome sequencing of mycorrhizal fungi provides insights into the early evolution of symbiotic traits.</title>
        <authorList>
            <person name="Miyauchi S."/>
            <person name="Kiss E."/>
            <person name="Kuo A."/>
            <person name="Drula E."/>
            <person name="Kohler A."/>
            <person name="Sanchez-Garcia M."/>
            <person name="Morin E."/>
            <person name="Andreopoulos B."/>
            <person name="Barry K.W."/>
            <person name="Bonito G."/>
            <person name="Buee M."/>
            <person name="Carver A."/>
            <person name="Chen C."/>
            <person name="Cichocki N."/>
            <person name="Clum A."/>
            <person name="Culley D."/>
            <person name="Crous P.W."/>
            <person name="Fauchery L."/>
            <person name="Girlanda M."/>
            <person name="Hayes R.D."/>
            <person name="Keri Z."/>
            <person name="LaButti K."/>
            <person name="Lipzen A."/>
            <person name="Lombard V."/>
            <person name="Magnuson J."/>
            <person name="Maillard F."/>
            <person name="Murat C."/>
            <person name="Nolan M."/>
            <person name="Ohm R.A."/>
            <person name="Pangilinan J."/>
            <person name="Pereira M.F."/>
            <person name="Perotto S."/>
            <person name="Peter M."/>
            <person name="Pfister S."/>
            <person name="Riley R."/>
            <person name="Sitrit Y."/>
            <person name="Stielow J.B."/>
            <person name="Szollosi G."/>
            <person name="Zifcakova L."/>
            <person name="Stursova M."/>
            <person name="Spatafora J.W."/>
            <person name="Tedersoo L."/>
            <person name="Vaario L.M."/>
            <person name="Yamada A."/>
            <person name="Yan M."/>
            <person name="Wang P."/>
            <person name="Xu J."/>
            <person name="Bruns T."/>
            <person name="Baldrian P."/>
            <person name="Vilgalys R."/>
            <person name="Dunand C."/>
            <person name="Henrissat B."/>
            <person name="Grigoriev I.V."/>
            <person name="Hibbett D."/>
            <person name="Nagy L.G."/>
            <person name="Martin F.M."/>
        </authorList>
    </citation>
    <scope>NUCLEOTIDE SEQUENCE</scope>
    <source>
        <strain evidence="1">P2</strain>
    </source>
</reference>
<accession>A0ACB6Z9S4</accession>
<keyword evidence="2" id="KW-1185">Reference proteome</keyword>
<proteinExistence type="predicted"/>
<comment type="caution">
    <text evidence="1">The sequence shown here is derived from an EMBL/GenBank/DDBJ whole genome shotgun (WGS) entry which is preliminary data.</text>
</comment>
<sequence length="209" mass="23428">MISARNRIRVWGLMVSRQLSPADVRPIAIDIKVGGLRTLVPYPVSCPIGWFGLQGVHHCYSCPQCLQVSLNTLGDSNQLQMDCSILKDARQNQNQNVKPLWGRGEVDKTRREGAATVKKEHDGWNEFGRRPSSRWCRSPSRFLFSRPFFLTRPSVCSRRAPLPGWGLPVERRSAGCWFTATSLASSSSATTGSGREDDQLDGRLRANLW</sequence>
<name>A0ACB6Z9S4_THEGA</name>
<gene>
    <name evidence="1" type="ORF">BDM02DRAFT_3018137</name>
</gene>
<evidence type="ECO:0000313" key="1">
    <source>
        <dbReference type="EMBL" id="KAF9646465.1"/>
    </source>
</evidence>